<reference evidence="2" key="1">
    <citation type="journal article" date="2023" name="Nat. Plants">
        <title>Single-cell RNA sequencing provides a high-resolution roadmap for understanding the multicellular compartmentation of specialized metabolism.</title>
        <authorList>
            <person name="Sun S."/>
            <person name="Shen X."/>
            <person name="Li Y."/>
            <person name="Li Y."/>
            <person name="Wang S."/>
            <person name="Li R."/>
            <person name="Zhang H."/>
            <person name="Shen G."/>
            <person name="Guo B."/>
            <person name="Wei J."/>
            <person name="Xu J."/>
            <person name="St-Pierre B."/>
            <person name="Chen S."/>
            <person name="Sun C."/>
        </authorList>
    </citation>
    <scope>NUCLEOTIDE SEQUENCE [LARGE SCALE GENOMIC DNA]</scope>
</reference>
<accession>A0ACC0BFG6</accession>
<gene>
    <name evidence="1" type="ORF">M9H77_11748</name>
</gene>
<evidence type="ECO:0000313" key="1">
    <source>
        <dbReference type="EMBL" id="KAI5671384.1"/>
    </source>
</evidence>
<sequence>MEVTLGPINRAQRKKLKLQEDNGVLLYMMEALKSKALHRKLELEILNRGLIMSTEGHRLTQSHQEGPSDSSRMNLNETLRSMQQSIEKLARDVVDLKKGKSSGTMEKRVGDNLHDFNSPHHQRLFNNMSTYGYHDMLIQHSHPIYEGAYERRQQFRDGRRGGLGGRGYHNHKKIIQGKKHGKTTLIKIMEIILMLAKHTMEVAMVINKGIKLLIKSSGSAVPKPQASTYRSWPKKEDNPKVAFKHRPKPKVEERGRLITNPTRSFNCNGVTHIAINCPTKRTLVFGEDLNCRIEKSDDDFQEGMKYVNILDEACERNRVRESRVFVKGSTTKKGWKHLKTGQKWLKMMPNSDHKRGYGQR</sequence>
<protein>
    <submittedName>
        <fullName evidence="1">Uncharacterized protein</fullName>
    </submittedName>
</protein>
<comment type="caution">
    <text evidence="1">The sequence shown here is derived from an EMBL/GenBank/DDBJ whole genome shotgun (WGS) entry which is preliminary data.</text>
</comment>
<dbReference type="Proteomes" id="UP001060085">
    <property type="component" value="Linkage Group LG03"/>
</dbReference>
<organism evidence="1 2">
    <name type="scientific">Catharanthus roseus</name>
    <name type="common">Madagascar periwinkle</name>
    <name type="synonym">Vinca rosea</name>
    <dbReference type="NCBI Taxonomy" id="4058"/>
    <lineage>
        <taxon>Eukaryota</taxon>
        <taxon>Viridiplantae</taxon>
        <taxon>Streptophyta</taxon>
        <taxon>Embryophyta</taxon>
        <taxon>Tracheophyta</taxon>
        <taxon>Spermatophyta</taxon>
        <taxon>Magnoliopsida</taxon>
        <taxon>eudicotyledons</taxon>
        <taxon>Gunneridae</taxon>
        <taxon>Pentapetalae</taxon>
        <taxon>asterids</taxon>
        <taxon>lamiids</taxon>
        <taxon>Gentianales</taxon>
        <taxon>Apocynaceae</taxon>
        <taxon>Rauvolfioideae</taxon>
        <taxon>Vinceae</taxon>
        <taxon>Catharanthinae</taxon>
        <taxon>Catharanthus</taxon>
    </lineage>
</organism>
<keyword evidence="2" id="KW-1185">Reference proteome</keyword>
<name>A0ACC0BFG6_CATRO</name>
<evidence type="ECO:0000313" key="2">
    <source>
        <dbReference type="Proteomes" id="UP001060085"/>
    </source>
</evidence>
<proteinExistence type="predicted"/>
<dbReference type="EMBL" id="CM044703">
    <property type="protein sequence ID" value="KAI5671384.1"/>
    <property type="molecule type" value="Genomic_DNA"/>
</dbReference>